<comment type="similarity">
    <text evidence="1 2">Belongs to the phD/YefM antitoxin family.</text>
</comment>
<comment type="function">
    <text evidence="2">Antitoxin component of a type II toxin-antitoxin (TA) system.</text>
</comment>
<evidence type="ECO:0000256" key="2">
    <source>
        <dbReference type="RuleBase" id="RU362080"/>
    </source>
</evidence>
<keyword evidence="4" id="KW-1185">Reference proteome</keyword>
<dbReference type="EMBL" id="BAAAHH010000012">
    <property type="protein sequence ID" value="GAA0952642.1"/>
    <property type="molecule type" value="Genomic_DNA"/>
</dbReference>
<gene>
    <name evidence="3" type="ORF">GCM10009550_33650</name>
</gene>
<name>A0ABN1R6K7_9ACTN</name>
<dbReference type="InterPro" id="IPR036165">
    <property type="entry name" value="YefM-like_sf"/>
</dbReference>
<dbReference type="InterPro" id="IPR006442">
    <property type="entry name" value="Antitoxin_Phd/YefM"/>
</dbReference>
<dbReference type="SUPFAM" id="SSF143120">
    <property type="entry name" value="YefM-like"/>
    <property type="match status" value="1"/>
</dbReference>
<dbReference type="Gene3D" id="3.40.1620.10">
    <property type="entry name" value="YefM-like domain"/>
    <property type="match status" value="1"/>
</dbReference>
<dbReference type="Proteomes" id="UP001500665">
    <property type="component" value="Unassembled WGS sequence"/>
</dbReference>
<dbReference type="Pfam" id="PF02604">
    <property type="entry name" value="PhdYeFM_antitox"/>
    <property type="match status" value="1"/>
</dbReference>
<dbReference type="RefSeq" id="WP_344241764.1">
    <property type="nucleotide sequence ID" value="NZ_BAAAHH010000012.1"/>
</dbReference>
<evidence type="ECO:0000256" key="1">
    <source>
        <dbReference type="ARBA" id="ARBA00009981"/>
    </source>
</evidence>
<reference evidence="3 4" key="1">
    <citation type="journal article" date="2019" name="Int. J. Syst. Evol. Microbiol.">
        <title>The Global Catalogue of Microorganisms (GCM) 10K type strain sequencing project: providing services to taxonomists for standard genome sequencing and annotation.</title>
        <authorList>
            <consortium name="The Broad Institute Genomics Platform"/>
            <consortium name="The Broad Institute Genome Sequencing Center for Infectious Disease"/>
            <person name="Wu L."/>
            <person name="Ma J."/>
        </authorList>
    </citation>
    <scope>NUCLEOTIDE SEQUENCE [LARGE SCALE GENOMIC DNA]</scope>
    <source>
        <strain evidence="3 4">JCM 10696</strain>
    </source>
</reference>
<proteinExistence type="inferred from homology"/>
<organism evidence="3 4">
    <name type="scientific">Actinocorallia libanotica</name>
    <dbReference type="NCBI Taxonomy" id="46162"/>
    <lineage>
        <taxon>Bacteria</taxon>
        <taxon>Bacillati</taxon>
        <taxon>Actinomycetota</taxon>
        <taxon>Actinomycetes</taxon>
        <taxon>Streptosporangiales</taxon>
        <taxon>Thermomonosporaceae</taxon>
        <taxon>Actinocorallia</taxon>
    </lineage>
</organism>
<accession>A0ABN1R6K7</accession>
<comment type="caution">
    <text evidence="3">The sequence shown here is derived from an EMBL/GenBank/DDBJ whole genome shotgun (WGS) entry which is preliminary data.</text>
</comment>
<protein>
    <recommendedName>
        <fullName evidence="2">Antitoxin</fullName>
    </recommendedName>
</protein>
<sequence length="88" mass="9666">MSAERIPLQADLSEAVGRALCGPEVIVHDGGTDAAVVISMDKYRRLQQLEDGEDQRKVREALERRHQPQPGTVELDGPDAVDAWFAAL</sequence>
<evidence type="ECO:0000313" key="4">
    <source>
        <dbReference type="Proteomes" id="UP001500665"/>
    </source>
</evidence>
<evidence type="ECO:0000313" key="3">
    <source>
        <dbReference type="EMBL" id="GAA0952642.1"/>
    </source>
</evidence>